<keyword evidence="8" id="KW-0472">Membrane</keyword>
<protein>
    <recommendedName>
        <fullName evidence="3">glycerol-3-phosphate dehydrogenase</fullName>
        <ecNumber evidence="3">1.1.5.3</ecNumber>
    </recommendedName>
</protein>
<dbReference type="SUPFAM" id="SSF54373">
    <property type="entry name" value="FAD-linked reductases, C-terminal domain"/>
    <property type="match status" value="1"/>
</dbReference>
<gene>
    <name evidence="11" type="ORF">ADUPG1_010724</name>
</gene>
<evidence type="ECO:0000256" key="2">
    <source>
        <dbReference type="ARBA" id="ARBA00007330"/>
    </source>
</evidence>
<keyword evidence="12" id="KW-1185">Reference proteome</keyword>
<dbReference type="Gene3D" id="1.10.8.870">
    <property type="entry name" value="Alpha-glycerophosphate oxidase, cap domain"/>
    <property type="match status" value="1"/>
</dbReference>
<name>A0ABQ5JSK2_9EUKA</name>
<dbReference type="PRINTS" id="PR01001">
    <property type="entry name" value="FADG3PDH"/>
</dbReference>
<keyword evidence="8" id="KW-0812">Transmembrane</keyword>
<evidence type="ECO:0000256" key="3">
    <source>
        <dbReference type="ARBA" id="ARBA00013029"/>
    </source>
</evidence>
<dbReference type="PANTHER" id="PTHR11985:SF15">
    <property type="entry name" value="GLYCEROL-3-PHOSPHATE DEHYDROGENASE, MITOCHONDRIAL"/>
    <property type="match status" value="1"/>
</dbReference>
<dbReference type="SUPFAM" id="SSF51905">
    <property type="entry name" value="FAD/NAD(P)-binding domain"/>
    <property type="match status" value="1"/>
</dbReference>
<evidence type="ECO:0000313" key="11">
    <source>
        <dbReference type="EMBL" id="GKT15506.1"/>
    </source>
</evidence>
<proteinExistence type="inferred from homology"/>
<dbReference type="InterPro" id="IPR031656">
    <property type="entry name" value="DAO_C"/>
</dbReference>
<dbReference type="Gene3D" id="3.50.50.60">
    <property type="entry name" value="FAD/NAD(P)-binding domain"/>
    <property type="match status" value="1"/>
</dbReference>
<feature type="compositionally biased region" description="Basic residues" evidence="7">
    <location>
        <begin position="15"/>
        <end position="33"/>
    </location>
</feature>
<dbReference type="InterPro" id="IPR006076">
    <property type="entry name" value="FAD-dep_OxRdtase"/>
</dbReference>
<evidence type="ECO:0000313" key="12">
    <source>
        <dbReference type="Proteomes" id="UP001057375"/>
    </source>
</evidence>
<reference evidence="11" key="1">
    <citation type="submission" date="2022-03" db="EMBL/GenBank/DDBJ databases">
        <title>Draft genome sequence of Aduncisulcus paluster, a free-living microaerophilic Fornicata.</title>
        <authorList>
            <person name="Yuyama I."/>
            <person name="Kume K."/>
            <person name="Tamura T."/>
            <person name="Inagaki Y."/>
            <person name="Hashimoto T."/>
        </authorList>
    </citation>
    <scope>NUCLEOTIDE SEQUENCE</scope>
    <source>
        <strain evidence="11">NY0171</strain>
    </source>
</reference>
<keyword evidence="8" id="KW-1133">Transmembrane helix</keyword>
<dbReference type="EC" id="1.1.5.3" evidence="3"/>
<comment type="cofactor">
    <cofactor evidence="1">
        <name>FAD</name>
        <dbReference type="ChEBI" id="CHEBI:57692"/>
    </cofactor>
</comment>
<dbReference type="EMBL" id="BQXS01011679">
    <property type="protein sequence ID" value="GKT15506.1"/>
    <property type="molecule type" value="Genomic_DNA"/>
</dbReference>
<evidence type="ECO:0000256" key="5">
    <source>
        <dbReference type="ARBA" id="ARBA00022827"/>
    </source>
</evidence>
<feature type="domain" description="FAD dependent oxidoreductase" evidence="9">
    <location>
        <begin position="116"/>
        <end position="483"/>
    </location>
</feature>
<evidence type="ECO:0000256" key="1">
    <source>
        <dbReference type="ARBA" id="ARBA00001974"/>
    </source>
</evidence>
<comment type="caution">
    <text evidence="11">The sequence shown here is derived from an EMBL/GenBank/DDBJ whole genome shotgun (WGS) entry which is preliminary data.</text>
</comment>
<dbReference type="Gene3D" id="3.30.9.10">
    <property type="entry name" value="D-Amino Acid Oxidase, subunit A, domain 2"/>
    <property type="match status" value="1"/>
</dbReference>
<evidence type="ECO:0000256" key="4">
    <source>
        <dbReference type="ARBA" id="ARBA00022630"/>
    </source>
</evidence>
<keyword evidence="4" id="KW-0285">Flavoprotein</keyword>
<organism evidence="11 12">
    <name type="scientific">Aduncisulcus paluster</name>
    <dbReference type="NCBI Taxonomy" id="2918883"/>
    <lineage>
        <taxon>Eukaryota</taxon>
        <taxon>Metamonada</taxon>
        <taxon>Carpediemonas-like organisms</taxon>
        <taxon>Aduncisulcus</taxon>
    </lineage>
</organism>
<feature type="domain" description="Alpha-glycerophosphate oxidase C-terminal" evidence="10">
    <location>
        <begin position="500"/>
        <end position="627"/>
    </location>
</feature>
<keyword evidence="6" id="KW-0560">Oxidoreductase</keyword>
<sequence length="640" mass="71464">MAKKRHFGKSIMGKPRSHKSPKPSKGGKKKHSSTMKVKNEIVKDKKIKVEKNSKFSCISCVKITLLSVLGILLGLFGVYFYLRRPRVPDYGIGYAPLLQLPKREELISRLKSDEFDIVFIGGGASGTAAAVDAASRGLNVAVIEWEDYGQGTSSRSTKLLHGGVRYLRKALERHDLKQLLFVFDALEQRAVMFDQAPHLTEPRPILTPLYDEEEVKFNKLLLKLYDWIAIPKLENSYFLTAEESLKEYPMLKAEDLLGSMVYYDGQFDDSRYDLALAMKAIEMGAVSVNHSKVIDILKDEENMVNGVTVEDQVSGEMYSVKAKAVVNTTGHFADEVRLMDNAEAKSVLTAACGTHIVIDGEYSNPNTGVLIPKTDDGRVIFLLPWKGHTLVGTTNHDCSVTNNPRPTEKEIEYIIEHINRYSESVVTRKDVLSAWSGIRPLKKVEDEGDSAQVSREHAIYVSPSNLMTLVGGKWTTTMKMGKDIVDRALSVADIKCKNKSHTRGIKLVGASEYNPDFENTLVSMFGEKGITKVVAHHLMETYGDQAKYLLDSCHDLTEDGKFTRLVAGHPYLKCEVRHAVKNEYALTPVDFLSLRIRLALLDNNAAREAVPVVVAIMAEELGWDEETSVLMTQNALEYLV</sequence>
<evidence type="ECO:0000259" key="10">
    <source>
        <dbReference type="Pfam" id="PF16901"/>
    </source>
</evidence>
<accession>A0ABQ5JSK2</accession>
<dbReference type="PANTHER" id="PTHR11985">
    <property type="entry name" value="GLYCEROL-3-PHOSPHATE DEHYDROGENASE"/>
    <property type="match status" value="1"/>
</dbReference>
<evidence type="ECO:0000259" key="9">
    <source>
        <dbReference type="Pfam" id="PF01266"/>
    </source>
</evidence>
<dbReference type="InterPro" id="IPR000447">
    <property type="entry name" value="G3P_DH_FAD-dep"/>
</dbReference>
<dbReference type="Proteomes" id="UP001057375">
    <property type="component" value="Unassembled WGS sequence"/>
</dbReference>
<evidence type="ECO:0000256" key="8">
    <source>
        <dbReference type="SAM" id="Phobius"/>
    </source>
</evidence>
<keyword evidence="5" id="KW-0274">FAD</keyword>
<evidence type="ECO:0000256" key="7">
    <source>
        <dbReference type="SAM" id="MobiDB-lite"/>
    </source>
</evidence>
<dbReference type="InterPro" id="IPR038299">
    <property type="entry name" value="DAO_C_sf"/>
</dbReference>
<feature type="region of interest" description="Disordered" evidence="7">
    <location>
        <begin position="1"/>
        <end position="35"/>
    </location>
</feature>
<dbReference type="Pfam" id="PF16901">
    <property type="entry name" value="DAO_C"/>
    <property type="match status" value="1"/>
</dbReference>
<evidence type="ECO:0000256" key="6">
    <source>
        <dbReference type="ARBA" id="ARBA00023002"/>
    </source>
</evidence>
<comment type="similarity">
    <text evidence="2">Belongs to the FAD-dependent glycerol-3-phosphate dehydrogenase family.</text>
</comment>
<dbReference type="Pfam" id="PF01266">
    <property type="entry name" value="DAO"/>
    <property type="match status" value="1"/>
</dbReference>
<dbReference type="InterPro" id="IPR036188">
    <property type="entry name" value="FAD/NAD-bd_sf"/>
</dbReference>
<feature type="transmembrane region" description="Helical" evidence="8">
    <location>
        <begin position="55"/>
        <end position="82"/>
    </location>
</feature>